<comment type="caution">
    <text evidence="1">The sequence shown here is derived from an EMBL/GenBank/DDBJ whole genome shotgun (WGS) entry which is preliminary data.</text>
</comment>
<proteinExistence type="predicted"/>
<organism evidence="1 2">
    <name type="scientific">Fictibacillus barbaricus</name>
    <dbReference type="NCBI Taxonomy" id="182136"/>
    <lineage>
        <taxon>Bacteria</taxon>
        <taxon>Bacillati</taxon>
        <taxon>Bacillota</taxon>
        <taxon>Bacilli</taxon>
        <taxon>Bacillales</taxon>
        <taxon>Fictibacillaceae</taxon>
        <taxon>Fictibacillus</taxon>
    </lineage>
</organism>
<evidence type="ECO:0000313" key="2">
    <source>
        <dbReference type="Proteomes" id="UP001258181"/>
    </source>
</evidence>
<accession>A0ABU1TXI2</accession>
<evidence type="ECO:0000313" key="1">
    <source>
        <dbReference type="EMBL" id="MDR7071929.1"/>
    </source>
</evidence>
<protein>
    <recommendedName>
        <fullName evidence="3">Nitrate reductase</fullName>
    </recommendedName>
</protein>
<dbReference type="EMBL" id="JAVDWA010000001">
    <property type="protein sequence ID" value="MDR7071929.1"/>
    <property type="molecule type" value="Genomic_DNA"/>
</dbReference>
<dbReference type="Proteomes" id="UP001258181">
    <property type="component" value="Unassembled WGS sequence"/>
</dbReference>
<keyword evidence="2" id="KW-1185">Reference proteome</keyword>
<gene>
    <name evidence="1" type="ORF">J2X07_000904</name>
</gene>
<reference evidence="1 2" key="1">
    <citation type="submission" date="2023-07" db="EMBL/GenBank/DDBJ databases">
        <title>Sorghum-associated microbial communities from plants grown in Nebraska, USA.</title>
        <authorList>
            <person name="Schachtman D."/>
        </authorList>
    </citation>
    <scope>NUCLEOTIDE SEQUENCE [LARGE SCALE GENOMIC DNA]</scope>
    <source>
        <strain evidence="1 2">BE211</strain>
    </source>
</reference>
<evidence type="ECO:0008006" key="3">
    <source>
        <dbReference type="Google" id="ProtNLM"/>
    </source>
</evidence>
<sequence length="36" mass="3886">MKNSTLFLLLLGFGFLVGIAYWVWAIVTQSPPGGGM</sequence>
<name>A0ABU1TXI2_9BACL</name>